<dbReference type="EMBL" id="DF144766">
    <property type="protein sequence ID" value="GAA33044.1"/>
    <property type="molecule type" value="Genomic_DNA"/>
</dbReference>
<gene>
    <name evidence="1" type="ORF">CLF_112761</name>
</gene>
<protein>
    <recommendedName>
        <fullName evidence="3">Peptidase aspartic putative domain-containing protein</fullName>
    </recommendedName>
</protein>
<dbReference type="Proteomes" id="UP000008909">
    <property type="component" value="Unassembled WGS sequence"/>
</dbReference>
<keyword evidence="2" id="KW-1185">Reference proteome</keyword>
<reference evidence="1" key="1">
    <citation type="journal article" date="2011" name="Genome Biol.">
        <title>The draft genome of the carcinogenic human liver fluke Clonorchis sinensis.</title>
        <authorList>
            <person name="Wang X."/>
            <person name="Chen W."/>
            <person name="Huang Y."/>
            <person name="Sun J."/>
            <person name="Men J."/>
            <person name="Liu H."/>
            <person name="Luo F."/>
            <person name="Guo L."/>
            <person name="Lv X."/>
            <person name="Deng C."/>
            <person name="Zhou C."/>
            <person name="Fan Y."/>
            <person name="Li X."/>
            <person name="Huang L."/>
            <person name="Hu Y."/>
            <person name="Liang C."/>
            <person name="Hu X."/>
            <person name="Xu J."/>
            <person name="Yu X."/>
        </authorList>
    </citation>
    <scope>NUCLEOTIDE SEQUENCE [LARGE SCALE GENOMIC DNA]</scope>
    <source>
        <strain evidence="1">Henan</strain>
    </source>
</reference>
<proteinExistence type="predicted"/>
<evidence type="ECO:0008006" key="3">
    <source>
        <dbReference type="Google" id="ProtNLM"/>
    </source>
</evidence>
<evidence type="ECO:0000313" key="1">
    <source>
        <dbReference type="EMBL" id="GAA33044.1"/>
    </source>
</evidence>
<organism evidence="1 2">
    <name type="scientific">Clonorchis sinensis</name>
    <name type="common">Chinese liver fluke</name>
    <dbReference type="NCBI Taxonomy" id="79923"/>
    <lineage>
        <taxon>Eukaryota</taxon>
        <taxon>Metazoa</taxon>
        <taxon>Spiralia</taxon>
        <taxon>Lophotrochozoa</taxon>
        <taxon>Platyhelminthes</taxon>
        <taxon>Trematoda</taxon>
        <taxon>Digenea</taxon>
        <taxon>Opisthorchiida</taxon>
        <taxon>Opisthorchiata</taxon>
        <taxon>Opisthorchiidae</taxon>
        <taxon>Clonorchis</taxon>
    </lineage>
</organism>
<accession>H2KVN2</accession>
<name>H2KVN2_CLOSI</name>
<sequence length="155" mass="17082">MATATLGGPMECTSESIDIRLLSMDEIQSIGIDRAFVVDNIPMRAVPSIRELAGSWPHLDDIPFDELTEDEVGILLVSEVSEAHLVFYRRLGDKKQPVALKTLVGWILLCPMPIKATQKAVSRCMAGYSQDVQDSLQRLHNAENTDTSAYNLAPP</sequence>
<dbReference type="AlphaFoldDB" id="H2KVN2"/>
<evidence type="ECO:0000313" key="2">
    <source>
        <dbReference type="Proteomes" id="UP000008909"/>
    </source>
</evidence>